<sequence>MEAIFSKENLFAHYVTDTKKGGVAYKYEEEGWNYKVEIMLKYDKDVQCHIPSKITLKTICKKEGEEHSIGPYTIKPNVGRNFGDFVSLLAAKIKYDCLIKDLSDDGAGFLHTKELIKLHKKGRTKIAKSTYDALNKVIAIANQRKEQKKFYFLNKVLIHPNQMRHLICFCGKMHNTFPELCQQIWWLNVSEG</sequence>
<evidence type="ECO:0000313" key="1">
    <source>
        <dbReference type="EMBL" id="KKL21872.1"/>
    </source>
</evidence>
<gene>
    <name evidence="1" type="ORF">LCGC14_2441090</name>
</gene>
<feature type="non-terminal residue" evidence="1">
    <location>
        <position position="192"/>
    </location>
</feature>
<name>A0A0F9C6E7_9ZZZZ</name>
<accession>A0A0F9C6E7</accession>
<reference evidence="1" key="1">
    <citation type="journal article" date="2015" name="Nature">
        <title>Complex archaea that bridge the gap between prokaryotes and eukaryotes.</title>
        <authorList>
            <person name="Spang A."/>
            <person name="Saw J.H."/>
            <person name="Jorgensen S.L."/>
            <person name="Zaremba-Niedzwiedzka K."/>
            <person name="Martijn J."/>
            <person name="Lind A.E."/>
            <person name="van Eijk R."/>
            <person name="Schleper C."/>
            <person name="Guy L."/>
            <person name="Ettema T.J."/>
        </authorList>
    </citation>
    <scope>NUCLEOTIDE SEQUENCE</scope>
</reference>
<protein>
    <submittedName>
        <fullName evidence="1">Uncharacterized protein</fullName>
    </submittedName>
</protein>
<dbReference type="AlphaFoldDB" id="A0A0F9C6E7"/>
<dbReference type="EMBL" id="LAZR01037566">
    <property type="protein sequence ID" value="KKL21872.1"/>
    <property type="molecule type" value="Genomic_DNA"/>
</dbReference>
<organism evidence="1">
    <name type="scientific">marine sediment metagenome</name>
    <dbReference type="NCBI Taxonomy" id="412755"/>
    <lineage>
        <taxon>unclassified sequences</taxon>
        <taxon>metagenomes</taxon>
        <taxon>ecological metagenomes</taxon>
    </lineage>
</organism>
<proteinExistence type="predicted"/>
<comment type="caution">
    <text evidence="1">The sequence shown here is derived from an EMBL/GenBank/DDBJ whole genome shotgun (WGS) entry which is preliminary data.</text>
</comment>